<comment type="caution">
    <text evidence="2">The sequence shown here is derived from an EMBL/GenBank/DDBJ whole genome shotgun (WGS) entry which is preliminary data.</text>
</comment>
<proteinExistence type="predicted"/>
<dbReference type="Gene3D" id="3.30.720.220">
    <property type="match status" value="1"/>
</dbReference>
<dbReference type="EMBL" id="SEYY01019431">
    <property type="protein sequence ID" value="KAB7498265.1"/>
    <property type="molecule type" value="Genomic_DNA"/>
</dbReference>
<dbReference type="Pfam" id="PF05439">
    <property type="entry name" value="JTB"/>
    <property type="match status" value="1"/>
</dbReference>
<keyword evidence="1" id="KW-0472">Membrane</keyword>
<protein>
    <submittedName>
        <fullName evidence="2">Protein JTB</fullName>
    </submittedName>
</protein>
<evidence type="ECO:0000313" key="3">
    <source>
        <dbReference type="Proteomes" id="UP000326759"/>
    </source>
</evidence>
<feature type="transmembrane region" description="Helical" evidence="1">
    <location>
        <begin position="9"/>
        <end position="27"/>
    </location>
</feature>
<evidence type="ECO:0000313" key="2">
    <source>
        <dbReference type="EMBL" id="KAB7498265.1"/>
    </source>
</evidence>
<dbReference type="GO" id="GO:0030496">
    <property type="term" value="C:midbody"/>
    <property type="evidence" value="ECO:0007669"/>
    <property type="project" value="TreeGrafter"/>
</dbReference>
<dbReference type="GO" id="GO:0005737">
    <property type="term" value="C:cytoplasm"/>
    <property type="evidence" value="ECO:0007669"/>
    <property type="project" value="TreeGrafter"/>
</dbReference>
<feature type="transmembrane region" description="Helical" evidence="1">
    <location>
        <begin position="114"/>
        <end position="134"/>
    </location>
</feature>
<dbReference type="PANTHER" id="PTHR13041:SF3">
    <property type="entry name" value="PROTEIN JTB"/>
    <property type="match status" value="1"/>
</dbReference>
<dbReference type="Proteomes" id="UP000326759">
    <property type="component" value="Unassembled WGS sequence"/>
</dbReference>
<sequence>MIEFCTKRRMVIAVAFLIGLSVVVVIIENEWTPDDVHHHSHDSSSDNLTKAENCWMVETYDILEECQPCTDLEKESKSIEVCKSAIHRQKIKCSKTGEVYRKCDRVVWLEERHFIFFESLMLALGLVSGAFTFYRQRVLDRRVLQRIQRQVAAGV</sequence>
<reference evidence="2 3" key="1">
    <citation type="journal article" date="2019" name="PLoS Biol.">
        <title>Sex chromosomes control vertical transmission of feminizing Wolbachia symbionts in an isopod.</title>
        <authorList>
            <person name="Becking T."/>
            <person name="Chebbi M.A."/>
            <person name="Giraud I."/>
            <person name="Moumen B."/>
            <person name="Laverre T."/>
            <person name="Caubet Y."/>
            <person name="Peccoud J."/>
            <person name="Gilbert C."/>
            <person name="Cordaux R."/>
        </authorList>
    </citation>
    <scope>NUCLEOTIDE SEQUENCE [LARGE SCALE GENOMIC DNA]</scope>
    <source>
        <strain evidence="2">ANa2</strain>
        <tissue evidence="2">Whole body excluding digestive tract and cuticle</tissue>
    </source>
</reference>
<dbReference type="PANTHER" id="PTHR13041">
    <property type="entry name" value="JTB PROTEIN-RELATED"/>
    <property type="match status" value="1"/>
</dbReference>
<dbReference type="GO" id="GO:0005819">
    <property type="term" value="C:spindle"/>
    <property type="evidence" value="ECO:0007669"/>
    <property type="project" value="TreeGrafter"/>
</dbReference>
<dbReference type="GO" id="GO:0000281">
    <property type="term" value="P:mitotic cytokinesis"/>
    <property type="evidence" value="ECO:0007669"/>
    <property type="project" value="TreeGrafter"/>
</dbReference>
<accession>A0A5N5SWH2</accession>
<dbReference type="OrthoDB" id="5971907at2759"/>
<evidence type="ECO:0000256" key="1">
    <source>
        <dbReference type="SAM" id="Phobius"/>
    </source>
</evidence>
<dbReference type="GO" id="GO:0016020">
    <property type="term" value="C:membrane"/>
    <property type="evidence" value="ECO:0007669"/>
    <property type="project" value="InterPro"/>
</dbReference>
<name>A0A5N5SWH2_9CRUS</name>
<dbReference type="GO" id="GO:0005813">
    <property type="term" value="C:centrosome"/>
    <property type="evidence" value="ECO:0007669"/>
    <property type="project" value="TreeGrafter"/>
</dbReference>
<organism evidence="2 3">
    <name type="scientific">Armadillidium nasatum</name>
    <dbReference type="NCBI Taxonomy" id="96803"/>
    <lineage>
        <taxon>Eukaryota</taxon>
        <taxon>Metazoa</taxon>
        <taxon>Ecdysozoa</taxon>
        <taxon>Arthropoda</taxon>
        <taxon>Crustacea</taxon>
        <taxon>Multicrustacea</taxon>
        <taxon>Malacostraca</taxon>
        <taxon>Eumalacostraca</taxon>
        <taxon>Peracarida</taxon>
        <taxon>Isopoda</taxon>
        <taxon>Oniscidea</taxon>
        <taxon>Crinocheta</taxon>
        <taxon>Armadillidiidae</taxon>
        <taxon>Armadillidium</taxon>
    </lineage>
</organism>
<keyword evidence="1" id="KW-0812">Transmembrane</keyword>
<dbReference type="InterPro" id="IPR008657">
    <property type="entry name" value="JTB"/>
</dbReference>
<gene>
    <name evidence="2" type="primary">JTB</name>
    <name evidence="2" type="ORF">Anas_01249</name>
</gene>
<keyword evidence="1" id="KW-1133">Transmembrane helix</keyword>
<dbReference type="AlphaFoldDB" id="A0A5N5SWH2"/>
<keyword evidence="3" id="KW-1185">Reference proteome</keyword>